<evidence type="ECO:0000256" key="5">
    <source>
        <dbReference type="SAM" id="Phobius"/>
    </source>
</evidence>
<dbReference type="KEGG" id="sfeu:IM697_11440"/>
<dbReference type="AlphaFoldDB" id="A0A7M2STT7"/>
<comment type="subcellular location">
    <subcellularLocation>
        <location evidence="1">Membrane</location>
    </subcellularLocation>
</comment>
<feature type="region of interest" description="Disordered" evidence="4">
    <location>
        <begin position="1"/>
        <end position="51"/>
    </location>
</feature>
<keyword evidence="5" id="KW-0812">Transmembrane</keyword>
<dbReference type="PANTHER" id="PTHR30627">
    <property type="entry name" value="PEPTIDOGLYCAN D,D-TRANSPEPTIDASE"/>
    <property type="match status" value="1"/>
</dbReference>
<evidence type="ECO:0000259" key="6">
    <source>
        <dbReference type="Pfam" id="PF00905"/>
    </source>
</evidence>
<evidence type="ECO:0000259" key="7">
    <source>
        <dbReference type="Pfam" id="PF03717"/>
    </source>
</evidence>
<keyword evidence="9" id="KW-1185">Reference proteome</keyword>
<sequence>MAENSSRQPPRRRVPGPARSGGGQRRPGPGSRPARRPARPRPGAAGTIRLGSPRPRLRMVGLALALVLIAFVLRLLQVQGVDASTYAAKAEKNRYVGYTLAAERGGITDRNGVALATSVDAYDITADPTLFSREQLKIDDGPEQAAALLAPILGQEPEKIVRKLRPANKNLRYTLLASRQTPQVWKQIKDLKNALATKAETDKSTVNVLAGVLSVASSKRVYPNGDLAAGILGWVNAAGKGGGGIEQQLNTELAGKDGEIRYAQSGGRQVPTVNSTETPAVPGSDVELTIDRDIQWAAQNAISKQVAESRADRGYVIVQDTRTGEILAMANSPGFDPNDLSEASSANMGNAALQDAYEPGSTAKVMSMAAVLEEGVATPGTHVIVPNRLHRGDRLFKDDIDHETWYLTLNGVLAKSSNIGTILATGQLGKTQAQANKVLYDYLRKFGLGSHTGLDFPGETPGILAAPDKWSTSQQYTIPFGQGVSINAMQAASVYSTIANGGVRIEPTLVRGTEGPDGKFTEAPKPKKTRVISAKTAKTLAQMLESVVDDEEGTGNKARIPGYRVAGKTGTANRVDPATGKYRGYTSSFAGFAPADKPRITVYCAIQNATQGNYFGGQICGPIYKQVMEFALKTLQVPPTGAKPAKLPVAFN</sequence>
<dbReference type="EMBL" id="CP063373">
    <property type="protein sequence ID" value="QOV38933.1"/>
    <property type="molecule type" value="Genomic_DNA"/>
</dbReference>
<dbReference type="Pfam" id="PF00905">
    <property type="entry name" value="Transpeptidase"/>
    <property type="match status" value="1"/>
</dbReference>
<keyword evidence="5" id="KW-1133">Transmembrane helix</keyword>
<organism evidence="8 9">
    <name type="scientific">Streptomyces ferrugineus</name>
    <dbReference type="NCBI Taxonomy" id="1413221"/>
    <lineage>
        <taxon>Bacteria</taxon>
        <taxon>Bacillati</taxon>
        <taxon>Actinomycetota</taxon>
        <taxon>Actinomycetes</taxon>
        <taxon>Kitasatosporales</taxon>
        <taxon>Streptomycetaceae</taxon>
        <taxon>Streptomyces</taxon>
    </lineage>
</organism>
<protein>
    <submittedName>
        <fullName evidence="8">Penicillin-binding protein 2</fullName>
    </submittedName>
</protein>
<dbReference type="GO" id="GO:0005886">
    <property type="term" value="C:plasma membrane"/>
    <property type="evidence" value="ECO:0007669"/>
    <property type="project" value="TreeGrafter"/>
</dbReference>
<name>A0A7M2STT7_9ACTN</name>
<dbReference type="Gene3D" id="3.90.1310.10">
    <property type="entry name" value="Penicillin-binding protein 2a (Domain 2)"/>
    <property type="match status" value="1"/>
</dbReference>
<dbReference type="InterPro" id="IPR005311">
    <property type="entry name" value="PBP_dimer"/>
</dbReference>
<feature type="transmembrane region" description="Helical" evidence="5">
    <location>
        <begin position="57"/>
        <end position="76"/>
    </location>
</feature>
<comment type="similarity">
    <text evidence="2">Belongs to the transpeptidase family.</text>
</comment>
<dbReference type="InterPro" id="IPR012338">
    <property type="entry name" value="Beta-lactam/transpept-like"/>
</dbReference>
<proteinExistence type="inferred from homology"/>
<dbReference type="SUPFAM" id="SSF56519">
    <property type="entry name" value="Penicillin binding protein dimerisation domain"/>
    <property type="match status" value="1"/>
</dbReference>
<evidence type="ECO:0000256" key="3">
    <source>
        <dbReference type="ARBA" id="ARBA00023136"/>
    </source>
</evidence>
<dbReference type="GO" id="GO:0008658">
    <property type="term" value="F:penicillin binding"/>
    <property type="evidence" value="ECO:0007669"/>
    <property type="project" value="InterPro"/>
</dbReference>
<dbReference type="InterPro" id="IPR001460">
    <property type="entry name" value="PCN-bd_Tpept"/>
</dbReference>
<dbReference type="GO" id="GO:0071555">
    <property type="term" value="P:cell wall organization"/>
    <property type="evidence" value="ECO:0007669"/>
    <property type="project" value="TreeGrafter"/>
</dbReference>
<dbReference type="Proteomes" id="UP000594205">
    <property type="component" value="Chromosome"/>
</dbReference>
<evidence type="ECO:0000256" key="2">
    <source>
        <dbReference type="ARBA" id="ARBA00007171"/>
    </source>
</evidence>
<dbReference type="InterPro" id="IPR050515">
    <property type="entry name" value="Beta-lactam/transpept"/>
</dbReference>
<dbReference type="SUPFAM" id="SSF56601">
    <property type="entry name" value="beta-lactamase/transpeptidase-like"/>
    <property type="match status" value="1"/>
</dbReference>
<feature type="domain" description="Penicillin-binding protein transpeptidase" evidence="6">
    <location>
        <begin position="314"/>
        <end position="629"/>
    </location>
</feature>
<dbReference type="Gene3D" id="3.30.450.330">
    <property type="match status" value="1"/>
</dbReference>
<dbReference type="InterPro" id="IPR036138">
    <property type="entry name" value="PBP_dimer_sf"/>
</dbReference>
<evidence type="ECO:0000313" key="8">
    <source>
        <dbReference type="EMBL" id="QOV38933.1"/>
    </source>
</evidence>
<dbReference type="PANTHER" id="PTHR30627:SF1">
    <property type="entry name" value="PEPTIDOGLYCAN D,D-TRANSPEPTIDASE FTSI"/>
    <property type="match status" value="1"/>
</dbReference>
<keyword evidence="3 5" id="KW-0472">Membrane</keyword>
<evidence type="ECO:0000256" key="4">
    <source>
        <dbReference type="SAM" id="MobiDB-lite"/>
    </source>
</evidence>
<gene>
    <name evidence="8" type="ORF">IM697_11440</name>
</gene>
<dbReference type="RefSeq" id="WP_194047201.1">
    <property type="nucleotide sequence ID" value="NZ_CP063373.1"/>
</dbReference>
<reference evidence="8 9" key="1">
    <citation type="submission" date="2020-10" db="EMBL/GenBank/DDBJ databases">
        <title>Streptomyces ferrugineus complate genome analysis.</title>
        <authorList>
            <person name="Anwar N."/>
        </authorList>
    </citation>
    <scope>NUCLEOTIDE SEQUENCE [LARGE SCALE GENOMIC DNA]</scope>
    <source>
        <strain evidence="8 9">CCTCC AA2014009</strain>
    </source>
</reference>
<dbReference type="Gene3D" id="3.40.710.10">
    <property type="entry name" value="DD-peptidase/beta-lactamase superfamily"/>
    <property type="match status" value="1"/>
</dbReference>
<evidence type="ECO:0000313" key="9">
    <source>
        <dbReference type="Proteomes" id="UP000594205"/>
    </source>
</evidence>
<evidence type="ECO:0000256" key="1">
    <source>
        <dbReference type="ARBA" id="ARBA00004370"/>
    </source>
</evidence>
<dbReference type="Pfam" id="PF03717">
    <property type="entry name" value="PBP_dimer"/>
    <property type="match status" value="1"/>
</dbReference>
<accession>A0A7M2STT7</accession>
<feature type="domain" description="Penicillin-binding protein dimerisation" evidence="7">
    <location>
        <begin position="101"/>
        <end position="271"/>
    </location>
</feature>